<organism evidence="2 3">
    <name type="scientific">Caerostris darwini</name>
    <dbReference type="NCBI Taxonomy" id="1538125"/>
    <lineage>
        <taxon>Eukaryota</taxon>
        <taxon>Metazoa</taxon>
        <taxon>Ecdysozoa</taxon>
        <taxon>Arthropoda</taxon>
        <taxon>Chelicerata</taxon>
        <taxon>Arachnida</taxon>
        <taxon>Araneae</taxon>
        <taxon>Araneomorphae</taxon>
        <taxon>Entelegynae</taxon>
        <taxon>Araneoidea</taxon>
        <taxon>Araneidae</taxon>
        <taxon>Caerostris</taxon>
    </lineage>
</organism>
<gene>
    <name evidence="2" type="ORF">CDAR_25371</name>
</gene>
<comment type="caution">
    <text evidence="2">The sequence shown here is derived from an EMBL/GenBank/DDBJ whole genome shotgun (WGS) entry which is preliminary data.</text>
</comment>
<feature type="region of interest" description="Disordered" evidence="1">
    <location>
        <begin position="163"/>
        <end position="190"/>
    </location>
</feature>
<dbReference type="EMBL" id="BPLQ01009017">
    <property type="protein sequence ID" value="GIY40914.1"/>
    <property type="molecule type" value="Genomic_DNA"/>
</dbReference>
<evidence type="ECO:0000313" key="3">
    <source>
        <dbReference type="Proteomes" id="UP001054837"/>
    </source>
</evidence>
<proteinExistence type="predicted"/>
<protein>
    <submittedName>
        <fullName evidence="2">Uncharacterized protein</fullName>
    </submittedName>
</protein>
<dbReference type="Proteomes" id="UP001054837">
    <property type="component" value="Unassembled WGS sequence"/>
</dbReference>
<feature type="compositionally biased region" description="Polar residues" evidence="1">
    <location>
        <begin position="180"/>
        <end position="190"/>
    </location>
</feature>
<evidence type="ECO:0000256" key="1">
    <source>
        <dbReference type="SAM" id="MobiDB-lite"/>
    </source>
</evidence>
<sequence>MAFRNAHHRSIQETPAFLVYGRDLQMPYDLIFRDQVRTYSNTPSFATQLVNRLQSSFALVKHHLEKSAEESHKTVFPLMFEIQHVNKPINKQRVHLNRLFKVAVREIFPDVSLDEQTVNLSNSQKIDVTHENVDNEVLNQFPPFCRPYQNWGYPEEVLVRKDHSTGVGESPPQAVDDHSPPNSSTAQVSVSHRYNLRPWNAMGFVK</sequence>
<accession>A0AAV4T6T7</accession>
<keyword evidence="3" id="KW-1185">Reference proteome</keyword>
<name>A0AAV4T6T7_9ARAC</name>
<evidence type="ECO:0000313" key="2">
    <source>
        <dbReference type="EMBL" id="GIY40914.1"/>
    </source>
</evidence>
<dbReference type="AlphaFoldDB" id="A0AAV4T6T7"/>
<reference evidence="2 3" key="1">
    <citation type="submission" date="2021-06" db="EMBL/GenBank/DDBJ databases">
        <title>Caerostris darwini draft genome.</title>
        <authorList>
            <person name="Kono N."/>
            <person name="Arakawa K."/>
        </authorList>
    </citation>
    <scope>NUCLEOTIDE SEQUENCE [LARGE SCALE GENOMIC DNA]</scope>
</reference>